<keyword evidence="6" id="KW-1185">Reference proteome</keyword>
<accession>A0AAP5M4P4</accession>
<feature type="coiled-coil region" evidence="3">
    <location>
        <begin position="217"/>
        <end position="311"/>
    </location>
</feature>
<feature type="domain" description="Multidrug resistance protein MdtA-like barrel-sandwich hybrid" evidence="4">
    <location>
        <begin position="82"/>
        <end position="338"/>
    </location>
</feature>
<reference evidence="6" key="1">
    <citation type="journal article" date="2021" name="Science">
        <title>Hunting the eagle killer: A cyanobacterial neurotoxin causes vacuolar myelinopathy.</title>
        <authorList>
            <person name="Breinlinger S."/>
            <person name="Phillips T.J."/>
            <person name="Haram B.N."/>
            <person name="Mares J."/>
            <person name="Martinez Yerena J.A."/>
            <person name="Hrouzek P."/>
            <person name="Sobotka R."/>
            <person name="Henderson W.M."/>
            <person name="Schmieder P."/>
            <person name="Williams S.M."/>
            <person name="Lauderdale J.D."/>
            <person name="Wilde H.D."/>
            <person name="Gerrin W."/>
            <person name="Kust A."/>
            <person name="Washington J.W."/>
            <person name="Wagner C."/>
            <person name="Geier B."/>
            <person name="Liebeke M."/>
            <person name="Enke H."/>
            <person name="Niedermeyer T.H.J."/>
            <person name="Wilde S.B."/>
        </authorList>
    </citation>
    <scope>NUCLEOTIDE SEQUENCE [LARGE SCALE GENOMIC DNA]</scope>
    <source>
        <strain evidence="6">Thurmond2011</strain>
    </source>
</reference>
<protein>
    <submittedName>
        <fullName evidence="5">NHLP bacteriocin system secretion protein</fullName>
    </submittedName>
</protein>
<proteinExistence type="predicted"/>
<dbReference type="RefSeq" id="WP_208339024.1">
    <property type="nucleotide sequence ID" value="NZ_CAWQFN010000472.1"/>
</dbReference>
<gene>
    <name evidence="5" type="ORF">G7B40_010585</name>
</gene>
<dbReference type="Pfam" id="PF25917">
    <property type="entry name" value="BSH_RND"/>
    <property type="match status" value="1"/>
</dbReference>
<name>A0AAP5M4P4_9CYAN</name>
<evidence type="ECO:0000256" key="2">
    <source>
        <dbReference type="ARBA" id="ARBA00023054"/>
    </source>
</evidence>
<dbReference type="GO" id="GO:0030313">
    <property type="term" value="C:cell envelope"/>
    <property type="evidence" value="ECO:0007669"/>
    <property type="project" value="UniProtKB-SubCell"/>
</dbReference>
<evidence type="ECO:0000259" key="4">
    <source>
        <dbReference type="Pfam" id="PF25917"/>
    </source>
</evidence>
<evidence type="ECO:0000313" key="5">
    <source>
        <dbReference type="EMBL" id="MDR9895011.1"/>
    </source>
</evidence>
<dbReference type="EMBL" id="JAALHA020000003">
    <property type="protein sequence ID" value="MDR9895011.1"/>
    <property type="molecule type" value="Genomic_DNA"/>
</dbReference>
<comment type="caution">
    <text evidence="5">The sequence shown here is derived from an EMBL/GenBank/DDBJ whole genome shotgun (WGS) entry which is preliminary data.</text>
</comment>
<evidence type="ECO:0000256" key="1">
    <source>
        <dbReference type="ARBA" id="ARBA00004196"/>
    </source>
</evidence>
<dbReference type="NCBIfam" id="TIGR03794">
    <property type="entry name" value="NHLM_micro_HlyD"/>
    <property type="match status" value="1"/>
</dbReference>
<organism evidence="5 6">
    <name type="scientific">Aetokthonos hydrillicola Thurmond2011</name>
    <dbReference type="NCBI Taxonomy" id="2712845"/>
    <lineage>
        <taxon>Bacteria</taxon>
        <taxon>Bacillati</taxon>
        <taxon>Cyanobacteriota</taxon>
        <taxon>Cyanophyceae</taxon>
        <taxon>Nostocales</taxon>
        <taxon>Hapalosiphonaceae</taxon>
        <taxon>Aetokthonos</taxon>
    </lineage>
</organism>
<dbReference type="Gene3D" id="2.40.50.100">
    <property type="match status" value="1"/>
</dbReference>
<dbReference type="AlphaFoldDB" id="A0AAP5M4P4"/>
<dbReference type="PANTHER" id="PTHR32347">
    <property type="entry name" value="EFFLUX SYSTEM COMPONENT YKNX-RELATED"/>
    <property type="match status" value="1"/>
</dbReference>
<dbReference type="Proteomes" id="UP000667802">
    <property type="component" value="Unassembled WGS sequence"/>
</dbReference>
<comment type="subcellular location">
    <subcellularLocation>
        <location evidence="1">Cell envelope</location>
    </subcellularLocation>
</comment>
<keyword evidence="2 3" id="KW-0175">Coiled coil</keyword>
<sequence>MQSSKENKLFRQEAIERLSSPERLDQLMEVVNPRAWLPLTTIGCLVFIAGVWSVVGRIPITVNGQGVLIRPRSVVPFQVPSEGQILTLNIKSGDTIKRGDFIGTIDQPQLKQQLLQERSKLSELLSQVKETNDLQKRGIALKRQNLVEQRAVLEENLRNFRAFGPILQRKSLDALKERRQSIQQSLTQSINLLPTIQKRLDIRTRLHRERAISEDLLLQTQQEYRETQTKISDLQAQLKDLDRQESETTAEYLKNLSSIKDTNNQIQNLDVQAAQLKQQDREQFIEKSNQIQTTKRRIAQLELELATKSKIISQYNGRVLEVAIAPGQTISPGTRIAAIETENPNDSLTSVIYLADKDGKQIKLGMSVQVTPSTVKRERYGGILGTVKNITPFPVTNQDMSAIIGNENLANSIAQNLSNSGGATVQIFADLQRDSNTDTGYKWSSSSGPQQLKISSGTTAQVKVKIGEQAPISYVIPILRSLTGVY</sequence>
<dbReference type="InterPro" id="IPR022275">
    <property type="entry name" value="NHPM_bacteriocin_SS_HylD"/>
</dbReference>
<evidence type="ECO:0000313" key="6">
    <source>
        <dbReference type="Proteomes" id="UP000667802"/>
    </source>
</evidence>
<dbReference type="InterPro" id="IPR058625">
    <property type="entry name" value="MdtA-like_BSH"/>
</dbReference>
<evidence type="ECO:0000256" key="3">
    <source>
        <dbReference type="SAM" id="Coils"/>
    </source>
</evidence>
<dbReference type="InterPro" id="IPR050465">
    <property type="entry name" value="UPF0194_transport"/>
</dbReference>